<dbReference type="GO" id="GO:0032259">
    <property type="term" value="P:methylation"/>
    <property type="evidence" value="ECO:0007669"/>
    <property type="project" value="UniProtKB-KW"/>
</dbReference>
<keyword evidence="2" id="KW-0808">Transferase</keyword>
<sequence>MAIVLFLSFKRLIEQSKNPTGILGMWMMNIWNQAYLPMVKWTFKYITVYPPKNVLDIGIRNGASTNLIRKHFPTNTIYGIDCSSTAVEEARKRNRDDVIIKQEKIEETDLPTNFLNWYLLPKRIFIGKNWINPFLK</sequence>
<name>A0AAW8SZL1_9ENTE</name>
<accession>A0AAW8SZL1</accession>
<reference evidence="2" key="1">
    <citation type="submission" date="2023-03" db="EMBL/GenBank/DDBJ databases">
        <authorList>
            <person name="Shen W."/>
            <person name="Cai J."/>
        </authorList>
    </citation>
    <scope>NUCLEOTIDE SEQUENCE</scope>
    <source>
        <strain evidence="2">B646-2</strain>
    </source>
</reference>
<dbReference type="GO" id="GO:0008168">
    <property type="term" value="F:methyltransferase activity"/>
    <property type="evidence" value="ECO:0007669"/>
    <property type="project" value="UniProtKB-KW"/>
</dbReference>
<dbReference type="EMBL" id="JARPXM010000033">
    <property type="protein sequence ID" value="MDT2540283.1"/>
    <property type="molecule type" value="Genomic_DNA"/>
</dbReference>
<gene>
    <name evidence="2" type="ORF">P7D78_19440</name>
</gene>
<dbReference type="InterPro" id="IPR041698">
    <property type="entry name" value="Methyltransf_25"/>
</dbReference>
<protein>
    <submittedName>
        <fullName evidence="2">Methyltransferase domain-containing protein</fullName>
    </submittedName>
</protein>
<dbReference type="SUPFAM" id="SSF53335">
    <property type="entry name" value="S-adenosyl-L-methionine-dependent methyltransferases"/>
    <property type="match status" value="1"/>
</dbReference>
<keyword evidence="2" id="KW-0489">Methyltransferase</keyword>
<dbReference type="Gene3D" id="3.40.50.150">
    <property type="entry name" value="Vaccinia Virus protein VP39"/>
    <property type="match status" value="1"/>
</dbReference>
<evidence type="ECO:0000259" key="1">
    <source>
        <dbReference type="Pfam" id="PF13649"/>
    </source>
</evidence>
<dbReference type="Pfam" id="PF13649">
    <property type="entry name" value="Methyltransf_25"/>
    <property type="match status" value="1"/>
</dbReference>
<feature type="domain" description="Methyltransferase" evidence="1">
    <location>
        <begin position="54"/>
        <end position="112"/>
    </location>
</feature>
<comment type="caution">
    <text evidence="2">The sequence shown here is derived from an EMBL/GenBank/DDBJ whole genome shotgun (WGS) entry which is preliminary data.</text>
</comment>
<dbReference type="InterPro" id="IPR029063">
    <property type="entry name" value="SAM-dependent_MTases_sf"/>
</dbReference>
<dbReference type="AlphaFoldDB" id="A0AAW8SZL1"/>
<proteinExistence type="predicted"/>
<dbReference type="RefSeq" id="WP_051095868.1">
    <property type="nucleotide sequence ID" value="NZ_BAAAXM010000027.1"/>
</dbReference>
<organism evidence="2 3">
    <name type="scientific">Enterococcus raffinosus</name>
    <dbReference type="NCBI Taxonomy" id="71452"/>
    <lineage>
        <taxon>Bacteria</taxon>
        <taxon>Bacillati</taxon>
        <taxon>Bacillota</taxon>
        <taxon>Bacilli</taxon>
        <taxon>Lactobacillales</taxon>
        <taxon>Enterococcaceae</taxon>
        <taxon>Enterococcus</taxon>
    </lineage>
</organism>
<dbReference type="Proteomes" id="UP001249240">
    <property type="component" value="Unassembled WGS sequence"/>
</dbReference>
<evidence type="ECO:0000313" key="2">
    <source>
        <dbReference type="EMBL" id="MDT2540283.1"/>
    </source>
</evidence>
<evidence type="ECO:0000313" key="3">
    <source>
        <dbReference type="Proteomes" id="UP001249240"/>
    </source>
</evidence>